<dbReference type="AlphaFoldDB" id="A0A6I2F2U5"/>
<feature type="signal peptide" evidence="1">
    <location>
        <begin position="1"/>
        <end position="28"/>
    </location>
</feature>
<comment type="caution">
    <text evidence="2">The sequence shown here is derived from an EMBL/GenBank/DDBJ whole genome shotgun (WGS) entry which is preliminary data.</text>
</comment>
<dbReference type="PROSITE" id="PS51257">
    <property type="entry name" value="PROKAR_LIPOPROTEIN"/>
    <property type="match status" value="1"/>
</dbReference>
<evidence type="ECO:0000256" key="1">
    <source>
        <dbReference type="SAM" id="SignalP"/>
    </source>
</evidence>
<dbReference type="Proteomes" id="UP000431080">
    <property type="component" value="Unassembled WGS sequence"/>
</dbReference>
<evidence type="ECO:0000313" key="3">
    <source>
        <dbReference type="Proteomes" id="UP000431080"/>
    </source>
</evidence>
<keyword evidence="3" id="KW-1185">Reference proteome</keyword>
<gene>
    <name evidence="2" type="ORF">GE115_03085</name>
</gene>
<reference evidence="2 3" key="1">
    <citation type="submission" date="2019-10" db="EMBL/GenBank/DDBJ databases">
        <authorList>
            <person name="Nie G."/>
            <person name="Ming H."/>
            <person name="Yi B."/>
        </authorList>
    </citation>
    <scope>NUCLEOTIDE SEQUENCE [LARGE SCALE GENOMIC DNA]</scope>
    <source>
        <strain evidence="2 3">CFH 90414</strain>
    </source>
</reference>
<dbReference type="RefSeq" id="WP_153683266.1">
    <property type="nucleotide sequence ID" value="NZ_WJIF01000001.1"/>
</dbReference>
<name>A0A6I2F2U5_9MICO</name>
<evidence type="ECO:0000313" key="2">
    <source>
        <dbReference type="EMBL" id="MRG58859.1"/>
    </source>
</evidence>
<sequence length="201" mass="20695">MASRRRIPSKRRAGAAHAARTSALGVLAAIALAGCASLFPASPAPDGPDAVPTTAIDCRTEGTWMLPEESETPDPSIPEPGRVPEGFEPVAALRCSFESGPSTEDDATEGGPVIQVERFEGDLAPLLAALAEPDDAVPADIACTADMELVPPLWLEASDGSLIPVHYPRDACGKTKAGVHDALAGLEVVAVTDQPARPSGE</sequence>
<proteinExistence type="predicted"/>
<feature type="chain" id="PRO_5038822187" description="DUF3558 domain-containing protein" evidence="1">
    <location>
        <begin position="29"/>
        <end position="201"/>
    </location>
</feature>
<accession>A0A6I2F2U5</accession>
<evidence type="ECO:0008006" key="4">
    <source>
        <dbReference type="Google" id="ProtNLM"/>
    </source>
</evidence>
<organism evidence="2 3">
    <name type="scientific">Agromyces agglutinans</name>
    <dbReference type="NCBI Taxonomy" id="2662258"/>
    <lineage>
        <taxon>Bacteria</taxon>
        <taxon>Bacillati</taxon>
        <taxon>Actinomycetota</taxon>
        <taxon>Actinomycetes</taxon>
        <taxon>Micrococcales</taxon>
        <taxon>Microbacteriaceae</taxon>
        <taxon>Agromyces</taxon>
    </lineage>
</organism>
<dbReference type="EMBL" id="WJIF01000001">
    <property type="protein sequence ID" value="MRG58859.1"/>
    <property type="molecule type" value="Genomic_DNA"/>
</dbReference>
<keyword evidence="1" id="KW-0732">Signal</keyword>
<protein>
    <recommendedName>
        <fullName evidence="4">DUF3558 domain-containing protein</fullName>
    </recommendedName>
</protein>